<gene>
    <name evidence="3" type="ORF">EJK17_00280</name>
</gene>
<dbReference type="EMBL" id="RXIA01000001">
    <property type="protein sequence ID" value="RVU71750.1"/>
    <property type="molecule type" value="Genomic_DNA"/>
</dbReference>
<evidence type="ECO:0000313" key="4">
    <source>
        <dbReference type="Proteomes" id="UP000288291"/>
    </source>
</evidence>
<dbReference type="InterPro" id="IPR001387">
    <property type="entry name" value="Cro/C1-type_HTH"/>
</dbReference>
<dbReference type="GO" id="GO:0005829">
    <property type="term" value="C:cytosol"/>
    <property type="evidence" value="ECO:0007669"/>
    <property type="project" value="TreeGrafter"/>
</dbReference>
<dbReference type="Gene3D" id="1.10.260.40">
    <property type="entry name" value="lambda repressor-like DNA-binding domains"/>
    <property type="match status" value="1"/>
</dbReference>
<dbReference type="CDD" id="cd00093">
    <property type="entry name" value="HTH_XRE"/>
    <property type="match status" value="1"/>
</dbReference>
<evidence type="ECO:0000259" key="2">
    <source>
        <dbReference type="PROSITE" id="PS50943"/>
    </source>
</evidence>
<dbReference type="Proteomes" id="UP000288291">
    <property type="component" value="Unassembled WGS sequence"/>
</dbReference>
<accession>A0A437SY02</accession>
<comment type="caution">
    <text evidence="3">The sequence shown here is derived from an EMBL/GenBank/DDBJ whole genome shotgun (WGS) entry which is preliminary data.</text>
</comment>
<proteinExistence type="predicted"/>
<dbReference type="Pfam" id="PF01381">
    <property type="entry name" value="HTH_3"/>
    <property type="match status" value="1"/>
</dbReference>
<name>A0A437SY02_9LACO</name>
<dbReference type="AlphaFoldDB" id="A0A437SY02"/>
<dbReference type="InterPro" id="IPR010982">
    <property type="entry name" value="Lambda_DNA-bd_dom_sf"/>
</dbReference>
<dbReference type="GO" id="GO:0003677">
    <property type="term" value="F:DNA binding"/>
    <property type="evidence" value="ECO:0007669"/>
    <property type="project" value="UniProtKB-KW"/>
</dbReference>
<dbReference type="SMART" id="SM00530">
    <property type="entry name" value="HTH_XRE"/>
    <property type="match status" value="1"/>
</dbReference>
<dbReference type="SUPFAM" id="SSF47413">
    <property type="entry name" value="lambda repressor-like DNA-binding domains"/>
    <property type="match status" value="1"/>
</dbReference>
<evidence type="ECO:0000256" key="1">
    <source>
        <dbReference type="ARBA" id="ARBA00023125"/>
    </source>
</evidence>
<feature type="domain" description="HTH cro/C1-type" evidence="2">
    <location>
        <begin position="9"/>
        <end position="64"/>
    </location>
</feature>
<sequence length="117" mass="13449">MNINLGEEISRRRREQKLTQEDLAELSDLSVNFISRLERTKDQNISIQKLDAIARALNTTTPELINSAYRFKKVKSDGPKDNTPIFIQKVVNELRKLPKGQAERVCKSLIVILKEID</sequence>
<keyword evidence="4" id="KW-1185">Reference proteome</keyword>
<dbReference type="InterPro" id="IPR050807">
    <property type="entry name" value="TransReg_Diox_bact_type"/>
</dbReference>
<dbReference type="PANTHER" id="PTHR46797:SF1">
    <property type="entry name" value="METHYLPHOSPHONATE SYNTHASE"/>
    <property type="match status" value="1"/>
</dbReference>
<dbReference type="PANTHER" id="PTHR46797">
    <property type="entry name" value="HTH-TYPE TRANSCRIPTIONAL REGULATOR"/>
    <property type="match status" value="1"/>
</dbReference>
<dbReference type="GO" id="GO:0003700">
    <property type="term" value="F:DNA-binding transcription factor activity"/>
    <property type="evidence" value="ECO:0007669"/>
    <property type="project" value="TreeGrafter"/>
</dbReference>
<protein>
    <submittedName>
        <fullName evidence="3">XRE family transcriptional regulator</fullName>
    </submittedName>
</protein>
<evidence type="ECO:0000313" key="3">
    <source>
        <dbReference type="EMBL" id="RVU71750.1"/>
    </source>
</evidence>
<reference evidence="3 4" key="1">
    <citation type="submission" date="2018-12" db="EMBL/GenBank/DDBJ databases">
        <authorList>
            <person name="Meng J."/>
        </authorList>
    </citation>
    <scope>NUCLEOTIDE SEQUENCE [LARGE SCALE GENOMIC DNA]</scope>
    <source>
        <strain evidence="3 4">HT111-2</strain>
    </source>
</reference>
<keyword evidence="1" id="KW-0238">DNA-binding</keyword>
<organism evidence="3 4">
    <name type="scientific">Lactobacillus xujianguonis</name>
    <dbReference type="NCBI Taxonomy" id="2495899"/>
    <lineage>
        <taxon>Bacteria</taxon>
        <taxon>Bacillati</taxon>
        <taxon>Bacillota</taxon>
        <taxon>Bacilli</taxon>
        <taxon>Lactobacillales</taxon>
        <taxon>Lactobacillaceae</taxon>
        <taxon>Lactobacillus</taxon>
    </lineage>
</organism>
<dbReference type="RefSeq" id="WP_103661179.1">
    <property type="nucleotide sequence ID" value="NZ_ML136871.1"/>
</dbReference>
<dbReference type="PROSITE" id="PS50943">
    <property type="entry name" value="HTH_CROC1"/>
    <property type="match status" value="1"/>
</dbReference>